<evidence type="ECO:0000313" key="2">
    <source>
        <dbReference type="Proteomes" id="UP000554482"/>
    </source>
</evidence>
<dbReference type="AlphaFoldDB" id="A0A7J6VEP4"/>
<protein>
    <submittedName>
        <fullName evidence="1">Uncharacterized protein</fullName>
    </submittedName>
</protein>
<dbReference type="PANTHER" id="PTHR35285:SF1">
    <property type="entry name" value="2-C-METHYL-D-ERYTHRITOL 4-PHOSPHATE CYTIDYLYLTRANSFERASE"/>
    <property type="match status" value="1"/>
</dbReference>
<keyword evidence="2" id="KW-1185">Reference proteome</keyword>
<proteinExistence type="predicted"/>
<feature type="non-terminal residue" evidence="1">
    <location>
        <position position="1"/>
    </location>
</feature>
<sequence length="91" mass="10196">AIFRYFQKSSCRFGLTELLRVSFTRSNFSLAFPHVSPYEENQAMESSLILGFTESCEDGLAVNNVVYLESCSSVDGGNFMKLADMRAVHVK</sequence>
<accession>A0A7J6VEP4</accession>
<evidence type="ECO:0000313" key="1">
    <source>
        <dbReference type="EMBL" id="KAF5183363.1"/>
    </source>
</evidence>
<dbReference type="EMBL" id="JABWDY010033536">
    <property type="protein sequence ID" value="KAF5183363.1"/>
    <property type="molecule type" value="Genomic_DNA"/>
</dbReference>
<dbReference type="OrthoDB" id="2018140at2759"/>
<dbReference type="PANTHER" id="PTHR35285">
    <property type="entry name" value="2-C-METHYL-D-ERYTHRITOL 4-PHOSPHATE CYTIDYLYLTRANSFERASE"/>
    <property type="match status" value="1"/>
</dbReference>
<comment type="caution">
    <text evidence="1">The sequence shown here is derived from an EMBL/GenBank/DDBJ whole genome shotgun (WGS) entry which is preliminary data.</text>
</comment>
<reference evidence="1 2" key="1">
    <citation type="submission" date="2020-06" db="EMBL/GenBank/DDBJ databases">
        <title>Transcriptomic and genomic resources for Thalictrum thalictroides and T. hernandezii: Facilitating candidate gene discovery in an emerging model plant lineage.</title>
        <authorList>
            <person name="Arias T."/>
            <person name="Riano-Pachon D.M."/>
            <person name="Di Stilio V.S."/>
        </authorList>
    </citation>
    <scope>NUCLEOTIDE SEQUENCE [LARGE SCALE GENOMIC DNA]</scope>
    <source>
        <strain evidence="2">cv. WT478/WT964</strain>
        <tissue evidence="1">Leaves</tissue>
    </source>
</reference>
<name>A0A7J6VEP4_THATH</name>
<organism evidence="1 2">
    <name type="scientific">Thalictrum thalictroides</name>
    <name type="common">Rue-anemone</name>
    <name type="synonym">Anemone thalictroides</name>
    <dbReference type="NCBI Taxonomy" id="46969"/>
    <lineage>
        <taxon>Eukaryota</taxon>
        <taxon>Viridiplantae</taxon>
        <taxon>Streptophyta</taxon>
        <taxon>Embryophyta</taxon>
        <taxon>Tracheophyta</taxon>
        <taxon>Spermatophyta</taxon>
        <taxon>Magnoliopsida</taxon>
        <taxon>Ranunculales</taxon>
        <taxon>Ranunculaceae</taxon>
        <taxon>Thalictroideae</taxon>
        <taxon>Thalictrum</taxon>
    </lineage>
</organism>
<gene>
    <name evidence="1" type="ORF">FRX31_027050</name>
</gene>
<dbReference type="Proteomes" id="UP000554482">
    <property type="component" value="Unassembled WGS sequence"/>
</dbReference>